<comment type="caution">
    <text evidence="2">The sequence shown here is derived from an EMBL/GenBank/DDBJ whole genome shotgun (WGS) entry which is preliminary data.</text>
</comment>
<evidence type="ECO:0008006" key="4">
    <source>
        <dbReference type="Google" id="ProtNLM"/>
    </source>
</evidence>
<keyword evidence="3" id="KW-1185">Reference proteome</keyword>
<evidence type="ECO:0000313" key="2">
    <source>
        <dbReference type="EMBL" id="KAJ7037030.1"/>
    </source>
</evidence>
<feature type="signal peptide" evidence="1">
    <location>
        <begin position="1"/>
        <end position="24"/>
    </location>
</feature>
<keyword evidence="1" id="KW-0732">Signal</keyword>
<organism evidence="2 3">
    <name type="scientific">Mycena alexandri</name>
    <dbReference type="NCBI Taxonomy" id="1745969"/>
    <lineage>
        <taxon>Eukaryota</taxon>
        <taxon>Fungi</taxon>
        <taxon>Dikarya</taxon>
        <taxon>Basidiomycota</taxon>
        <taxon>Agaricomycotina</taxon>
        <taxon>Agaricomycetes</taxon>
        <taxon>Agaricomycetidae</taxon>
        <taxon>Agaricales</taxon>
        <taxon>Marasmiineae</taxon>
        <taxon>Mycenaceae</taxon>
        <taxon>Mycena</taxon>
    </lineage>
</organism>
<dbReference type="Proteomes" id="UP001218188">
    <property type="component" value="Unassembled WGS sequence"/>
</dbReference>
<feature type="chain" id="PRO_5042187490" description="Secreted protein" evidence="1">
    <location>
        <begin position="25"/>
        <end position="116"/>
    </location>
</feature>
<name>A0AAD6T238_9AGAR</name>
<reference evidence="2" key="1">
    <citation type="submission" date="2023-03" db="EMBL/GenBank/DDBJ databases">
        <title>Massive genome expansion in bonnet fungi (Mycena s.s.) driven by repeated elements and novel gene families across ecological guilds.</title>
        <authorList>
            <consortium name="Lawrence Berkeley National Laboratory"/>
            <person name="Harder C.B."/>
            <person name="Miyauchi S."/>
            <person name="Viragh M."/>
            <person name="Kuo A."/>
            <person name="Thoen E."/>
            <person name="Andreopoulos B."/>
            <person name="Lu D."/>
            <person name="Skrede I."/>
            <person name="Drula E."/>
            <person name="Henrissat B."/>
            <person name="Morin E."/>
            <person name="Kohler A."/>
            <person name="Barry K."/>
            <person name="LaButti K."/>
            <person name="Morin E."/>
            <person name="Salamov A."/>
            <person name="Lipzen A."/>
            <person name="Mereny Z."/>
            <person name="Hegedus B."/>
            <person name="Baldrian P."/>
            <person name="Stursova M."/>
            <person name="Weitz H."/>
            <person name="Taylor A."/>
            <person name="Grigoriev I.V."/>
            <person name="Nagy L.G."/>
            <person name="Martin F."/>
            <person name="Kauserud H."/>
        </authorList>
    </citation>
    <scope>NUCLEOTIDE SEQUENCE</scope>
    <source>
        <strain evidence="2">CBHHK200</strain>
    </source>
</reference>
<accession>A0AAD6T238</accession>
<protein>
    <recommendedName>
        <fullName evidence="4">Secreted protein</fullName>
    </recommendedName>
</protein>
<proteinExistence type="predicted"/>
<evidence type="ECO:0000256" key="1">
    <source>
        <dbReference type="SAM" id="SignalP"/>
    </source>
</evidence>
<gene>
    <name evidence="2" type="ORF">C8F04DRAFT_1093382</name>
</gene>
<evidence type="ECO:0000313" key="3">
    <source>
        <dbReference type="Proteomes" id="UP001218188"/>
    </source>
</evidence>
<dbReference type="AlphaFoldDB" id="A0AAD6T238"/>
<dbReference type="EMBL" id="JARJCM010000039">
    <property type="protein sequence ID" value="KAJ7037030.1"/>
    <property type="molecule type" value="Genomic_DNA"/>
</dbReference>
<sequence length="116" mass="12253">MKLSIPSTALPAIVFLLQSLRASAFDPLVLNPVDAYTQCEPVVFSWSGAFPPYDMGIFGTTLEALTATNATSRTWVVDFPAGTVVRAAVRSLNISSLTTASIPALTVMPSNDSSCL</sequence>